<dbReference type="GeneID" id="117540282"/>
<dbReference type="OrthoDB" id="10037236at2759"/>
<dbReference type="InParanoid" id="A0A6P8TFQ1"/>
<accession>A0A6P8TFQ1</accession>
<dbReference type="Proteomes" id="UP000515161">
    <property type="component" value="Unplaced"/>
</dbReference>
<keyword evidence="1" id="KW-1185">Reference proteome</keyword>
<protein>
    <submittedName>
        <fullName evidence="2">Uncharacterized protein LOC117540282</fullName>
    </submittedName>
</protein>
<evidence type="ECO:0000313" key="1">
    <source>
        <dbReference type="Proteomes" id="UP000515161"/>
    </source>
</evidence>
<organism evidence="1 2">
    <name type="scientific">Gymnodraco acuticeps</name>
    <name type="common">Antarctic dragonfish</name>
    <dbReference type="NCBI Taxonomy" id="8218"/>
    <lineage>
        <taxon>Eukaryota</taxon>
        <taxon>Metazoa</taxon>
        <taxon>Chordata</taxon>
        <taxon>Craniata</taxon>
        <taxon>Vertebrata</taxon>
        <taxon>Euteleostomi</taxon>
        <taxon>Actinopterygii</taxon>
        <taxon>Neopterygii</taxon>
        <taxon>Teleostei</taxon>
        <taxon>Neoteleostei</taxon>
        <taxon>Acanthomorphata</taxon>
        <taxon>Eupercaria</taxon>
        <taxon>Perciformes</taxon>
        <taxon>Notothenioidei</taxon>
        <taxon>Bathydraconidae</taxon>
        <taxon>Gymnodraco</taxon>
    </lineage>
</organism>
<evidence type="ECO:0000313" key="2">
    <source>
        <dbReference type="RefSeq" id="XP_034062768.1"/>
    </source>
</evidence>
<dbReference type="KEGG" id="gacu:117540282"/>
<name>A0A6P8TFQ1_GYMAC</name>
<proteinExistence type="predicted"/>
<gene>
    <name evidence="2" type="primary">LOC117540282</name>
</gene>
<dbReference type="RefSeq" id="XP_034062768.1">
    <property type="nucleotide sequence ID" value="XM_034206877.1"/>
</dbReference>
<dbReference type="AlphaFoldDB" id="A0A6P8TFQ1"/>
<sequence length="208" mass="23123">MQTVKGYVNHQEVAKICFSADPVQSSTLLCFQVVAPVCISKLGAYRPSSTLGSSPLTAGHYMIAEDQTIVSGSVLNVVDALMLMFAAYYCLNISYRSELGATLEFLQRESIRTGIDTFQTIPISTDDTTVIGLITVGDETPYREEDENLTSWCQDNNLHLNVSKTKELIVDYRKQQREGHAPIAINGTTVWRDLMLRNVPDMATLHWG</sequence>
<reference evidence="2" key="1">
    <citation type="submission" date="2025-08" db="UniProtKB">
        <authorList>
            <consortium name="RefSeq"/>
        </authorList>
    </citation>
    <scope>IDENTIFICATION</scope>
</reference>